<accession>A0A5P3MPF1</accession>
<dbReference type="RefSeq" id="WP_123794588.1">
    <property type="nucleotide sequence ID" value="NZ_RKRJ01000001.1"/>
</dbReference>
<dbReference type="AlphaFoldDB" id="A0A5P3MPF1"/>
<gene>
    <name evidence="2" type="ORF">D0T90_01955</name>
</gene>
<feature type="transmembrane region" description="Helical" evidence="1">
    <location>
        <begin position="38"/>
        <end position="56"/>
    </location>
</feature>
<keyword evidence="1" id="KW-0472">Membrane</keyword>
<evidence type="ECO:0000313" key="2">
    <source>
        <dbReference type="EMBL" id="QEY23417.1"/>
    </source>
</evidence>
<dbReference type="KEGG" id="naq:D0T90_01955"/>
<dbReference type="Proteomes" id="UP000325536">
    <property type="component" value="Chromosome"/>
</dbReference>
<keyword evidence="3" id="KW-1185">Reference proteome</keyword>
<evidence type="ECO:0000313" key="3">
    <source>
        <dbReference type="Proteomes" id="UP000325536"/>
    </source>
</evidence>
<keyword evidence="1" id="KW-1133">Transmembrane helix</keyword>
<dbReference type="EMBL" id="CP031699">
    <property type="protein sequence ID" value="QEY23417.1"/>
    <property type="molecule type" value="Genomic_DNA"/>
</dbReference>
<reference evidence="2 3" key="1">
    <citation type="submission" date="2018-08" db="EMBL/GenBank/DDBJ databases">
        <title>Neisseria animalis ATCC 49930 complete genome.</title>
        <authorList>
            <person name="Veseli I.A."/>
            <person name="Mascarenhas dos Santos A.C."/>
            <person name="Buttler R."/>
            <person name="Pombert J.-F."/>
        </authorList>
    </citation>
    <scope>NUCLEOTIDE SEQUENCE [LARGE SCALE GENOMIC DNA]</scope>
    <source>
        <strain evidence="2 3">ATCC 49930</strain>
    </source>
</reference>
<organism evidence="2 3">
    <name type="scientific">Neisseria animalis</name>
    <dbReference type="NCBI Taxonomy" id="492"/>
    <lineage>
        <taxon>Bacteria</taxon>
        <taxon>Pseudomonadati</taxon>
        <taxon>Pseudomonadota</taxon>
        <taxon>Betaproteobacteria</taxon>
        <taxon>Neisseriales</taxon>
        <taxon>Neisseriaceae</taxon>
        <taxon>Neisseria</taxon>
    </lineage>
</organism>
<proteinExistence type="predicted"/>
<sequence>MIRRSAANTGAVLSGLGQICSAAAGGAGERRSRMAGRVGLILQTAFVFLFRLFNLAQVLQVITGRFCAKLCA</sequence>
<protein>
    <submittedName>
        <fullName evidence="2">Uncharacterized protein</fullName>
    </submittedName>
</protein>
<name>A0A5P3MPF1_NEIAN</name>
<evidence type="ECO:0000256" key="1">
    <source>
        <dbReference type="SAM" id="Phobius"/>
    </source>
</evidence>
<keyword evidence="1" id="KW-0812">Transmembrane</keyword>